<evidence type="ECO:0000256" key="2">
    <source>
        <dbReference type="ARBA" id="ARBA00012483"/>
    </source>
</evidence>
<keyword evidence="5 8" id="KW-0863">Zinc-finger</keyword>
<dbReference type="InterPro" id="IPR045191">
    <property type="entry name" value="MBR1/2-like"/>
</dbReference>
<dbReference type="GO" id="GO:0061630">
    <property type="term" value="F:ubiquitin protein ligase activity"/>
    <property type="evidence" value="ECO:0007669"/>
    <property type="project" value="UniProtKB-EC"/>
</dbReference>
<keyword evidence="6" id="KW-0833">Ubl conjugation pathway</keyword>
<dbReference type="EC" id="2.3.2.27" evidence="2"/>
<dbReference type="InterPro" id="IPR013083">
    <property type="entry name" value="Znf_RING/FYVE/PHD"/>
</dbReference>
<dbReference type="InParanoid" id="A0A200QVH8"/>
<gene>
    <name evidence="11" type="ORF">BVC80_1037g7</name>
</gene>
<dbReference type="OrthoDB" id="8062037at2759"/>
<evidence type="ECO:0000256" key="9">
    <source>
        <dbReference type="SAM" id="MobiDB-lite"/>
    </source>
</evidence>
<dbReference type="GO" id="GO:0008270">
    <property type="term" value="F:zinc ion binding"/>
    <property type="evidence" value="ECO:0007669"/>
    <property type="project" value="UniProtKB-KW"/>
</dbReference>
<dbReference type="PANTHER" id="PTHR22937">
    <property type="entry name" value="E3 UBIQUITIN-PROTEIN LIGASE RNF165"/>
    <property type="match status" value="1"/>
</dbReference>
<evidence type="ECO:0000313" key="11">
    <source>
        <dbReference type="EMBL" id="OVA14473.1"/>
    </source>
</evidence>
<dbReference type="InterPro" id="IPR001841">
    <property type="entry name" value="Znf_RING"/>
</dbReference>
<dbReference type="SUPFAM" id="SSF57850">
    <property type="entry name" value="RING/U-box"/>
    <property type="match status" value="1"/>
</dbReference>
<dbReference type="Proteomes" id="UP000195402">
    <property type="component" value="Unassembled WGS sequence"/>
</dbReference>
<organism evidence="11 12">
    <name type="scientific">Macleaya cordata</name>
    <name type="common">Five-seeded plume-poppy</name>
    <name type="synonym">Bocconia cordata</name>
    <dbReference type="NCBI Taxonomy" id="56857"/>
    <lineage>
        <taxon>Eukaryota</taxon>
        <taxon>Viridiplantae</taxon>
        <taxon>Streptophyta</taxon>
        <taxon>Embryophyta</taxon>
        <taxon>Tracheophyta</taxon>
        <taxon>Spermatophyta</taxon>
        <taxon>Magnoliopsida</taxon>
        <taxon>Ranunculales</taxon>
        <taxon>Papaveraceae</taxon>
        <taxon>Papaveroideae</taxon>
        <taxon>Macleaya</taxon>
    </lineage>
</organism>
<keyword evidence="4" id="KW-0479">Metal-binding</keyword>
<dbReference type="PROSITE" id="PS50089">
    <property type="entry name" value="ZF_RING_2"/>
    <property type="match status" value="1"/>
</dbReference>
<feature type="compositionally biased region" description="Polar residues" evidence="9">
    <location>
        <begin position="100"/>
        <end position="116"/>
    </location>
</feature>
<evidence type="ECO:0000256" key="6">
    <source>
        <dbReference type="ARBA" id="ARBA00022786"/>
    </source>
</evidence>
<protein>
    <recommendedName>
        <fullName evidence="2">RING-type E3 ubiquitin transferase</fullName>
        <ecNumber evidence="2">2.3.2.27</ecNumber>
    </recommendedName>
</protein>
<keyword evidence="3" id="KW-0808">Transferase</keyword>
<name>A0A200QVH8_MACCD</name>
<dbReference type="Pfam" id="PF13639">
    <property type="entry name" value="zf-RING_2"/>
    <property type="match status" value="1"/>
</dbReference>
<reference evidence="11 12" key="1">
    <citation type="journal article" date="2017" name="Mol. Plant">
        <title>The Genome of Medicinal Plant Macleaya cordata Provides New Insights into Benzylisoquinoline Alkaloids Metabolism.</title>
        <authorList>
            <person name="Liu X."/>
            <person name="Liu Y."/>
            <person name="Huang P."/>
            <person name="Ma Y."/>
            <person name="Qing Z."/>
            <person name="Tang Q."/>
            <person name="Cao H."/>
            <person name="Cheng P."/>
            <person name="Zheng Y."/>
            <person name="Yuan Z."/>
            <person name="Zhou Y."/>
            <person name="Liu J."/>
            <person name="Tang Z."/>
            <person name="Zhuo Y."/>
            <person name="Zhang Y."/>
            <person name="Yu L."/>
            <person name="Huang J."/>
            <person name="Yang P."/>
            <person name="Peng Q."/>
            <person name="Zhang J."/>
            <person name="Jiang W."/>
            <person name="Zhang Z."/>
            <person name="Lin K."/>
            <person name="Ro D.K."/>
            <person name="Chen X."/>
            <person name="Xiong X."/>
            <person name="Shang Y."/>
            <person name="Huang S."/>
            <person name="Zeng J."/>
        </authorList>
    </citation>
    <scope>NUCLEOTIDE SEQUENCE [LARGE SCALE GENOMIC DNA]</scope>
    <source>
        <strain evidence="12">cv. BLH2017</strain>
        <tissue evidence="11">Root</tissue>
    </source>
</reference>
<feature type="compositionally biased region" description="Polar residues" evidence="9">
    <location>
        <begin position="9"/>
        <end position="21"/>
    </location>
</feature>
<comment type="caution">
    <text evidence="11">The sequence shown here is derived from an EMBL/GenBank/DDBJ whole genome shotgun (WGS) entry which is preliminary data.</text>
</comment>
<keyword evidence="12" id="KW-1185">Reference proteome</keyword>
<feature type="region of interest" description="Disordered" evidence="9">
    <location>
        <begin position="1"/>
        <end position="21"/>
    </location>
</feature>
<evidence type="ECO:0000259" key="10">
    <source>
        <dbReference type="PROSITE" id="PS50089"/>
    </source>
</evidence>
<feature type="region of interest" description="Disordered" evidence="9">
    <location>
        <begin position="79"/>
        <end position="127"/>
    </location>
</feature>
<dbReference type="PANTHER" id="PTHR22937:SF222">
    <property type="entry name" value="RING-TYPE E3 UBIQUITIN TRANSFERASE"/>
    <property type="match status" value="1"/>
</dbReference>
<evidence type="ECO:0000313" key="12">
    <source>
        <dbReference type="Proteomes" id="UP000195402"/>
    </source>
</evidence>
<keyword evidence="7" id="KW-0862">Zinc</keyword>
<proteinExistence type="predicted"/>
<evidence type="ECO:0000256" key="8">
    <source>
        <dbReference type="PROSITE-ProRule" id="PRU00175"/>
    </source>
</evidence>
<comment type="catalytic activity">
    <reaction evidence="1">
        <text>S-ubiquitinyl-[E2 ubiquitin-conjugating enzyme]-L-cysteine + [acceptor protein]-L-lysine = [E2 ubiquitin-conjugating enzyme]-L-cysteine + N(6)-ubiquitinyl-[acceptor protein]-L-lysine.</text>
        <dbReference type="EC" id="2.3.2.27"/>
    </reaction>
</comment>
<dbReference type="SMART" id="SM00184">
    <property type="entry name" value="RING"/>
    <property type="match status" value="1"/>
</dbReference>
<evidence type="ECO:0000256" key="4">
    <source>
        <dbReference type="ARBA" id="ARBA00022723"/>
    </source>
</evidence>
<evidence type="ECO:0000256" key="7">
    <source>
        <dbReference type="ARBA" id="ARBA00022833"/>
    </source>
</evidence>
<dbReference type="AlphaFoldDB" id="A0A200QVH8"/>
<dbReference type="EMBL" id="MVGT01001040">
    <property type="protein sequence ID" value="OVA14473.1"/>
    <property type="molecule type" value="Genomic_DNA"/>
</dbReference>
<feature type="domain" description="RING-type" evidence="10">
    <location>
        <begin position="319"/>
        <end position="360"/>
    </location>
</feature>
<evidence type="ECO:0000256" key="5">
    <source>
        <dbReference type="ARBA" id="ARBA00022771"/>
    </source>
</evidence>
<accession>A0A200QVH8</accession>
<dbReference type="Gene3D" id="3.30.40.10">
    <property type="entry name" value="Zinc/RING finger domain, C3HC4 (zinc finger)"/>
    <property type="match status" value="1"/>
</dbReference>
<evidence type="ECO:0000256" key="3">
    <source>
        <dbReference type="ARBA" id="ARBA00022679"/>
    </source>
</evidence>
<sequence length="379" mass="43533">MVGRRRMMSSLQSASGWSTSNPVEYESRTFYEARYTFVHQQQQQQQQQQQHPVNYANLWAAVEPNFHHSSMIHPSWSQIDPSHESTSRNHGTIAQIDPSHGSTSRNHGTIAHNSSLGGTGTRRNRHNLHGVNHHRRQGFNRNNLHGVVHQIAREDISILPLRNIIVDGVMLLDDYEVNNNPPLRIHSEHVSENFGFSEDRNFINQDMNIRDTNQPNGPHRVHQTALGPRTIFEDMVDILDHFGSSDGTDSINQHMNLQLDTDDMPYEELLALGEMIGMEKSGLSEETILSNMKTRIHVASETSSHWNEPRDVDKETEICIVCQAEYENQEKIGTLDCGHEYHVDCIKQWLLEKNVCPICKRPALNARGKQEWNQWNMFN</sequence>
<evidence type="ECO:0000256" key="1">
    <source>
        <dbReference type="ARBA" id="ARBA00000900"/>
    </source>
</evidence>
<dbReference type="STRING" id="56857.A0A200QVH8"/>